<accession>A0A3Q0KZM1</accession>
<proteinExistence type="predicted"/>
<sequence length="65" mass="6828">MALASGLAVSAMLLTKTTHPPAGANPLLIMMTGQNWYFLLTPVLLGAVIIVVIGKGMQKSLKTYA</sequence>
<keyword evidence="1" id="KW-0472">Membrane</keyword>
<reference evidence="4" key="1">
    <citation type="submission" date="2002-12" db="EMBL/GenBank/DDBJ databases">
        <title>Complete genome sequence of Vibrio vulnificus CMCP6.</title>
        <authorList>
            <person name="Rhee J.H."/>
            <person name="Kim S.Y."/>
            <person name="Chung S.S."/>
            <person name="Kim J.J."/>
            <person name="Moon Y.H."/>
            <person name="Jeong H."/>
            <person name="Choy H.E."/>
        </authorList>
    </citation>
    <scope>NUCLEOTIDE SEQUENCE [LARGE SCALE GENOMIC DNA]</scope>
    <source>
        <strain evidence="4">CMCP6</strain>
    </source>
</reference>
<dbReference type="InterPro" id="IPR058581">
    <property type="entry name" value="TM_HPP"/>
</dbReference>
<dbReference type="InterPro" id="IPR007065">
    <property type="entry name" value="HPP"/>
</dbReference>
<protein>
    <submittedName>
        <fullName evidence="3">Membrane protein</fullName>
    </submittedName>
</protein>
<dbReference type="Pfam" id="PF04982">
    <property type="entry name" value="TM_HPP"/>
    <property type="match status" value="1"/>
</dbReference>
<dbReference type="KEGG" id="vvu:VV2_1098"/>
<organism evidence="3 4">
    <name type="scientific">Vibrio vulnificus (strain CMCP6)</name>
    <dbReference type="NCBI Taxonomy" id="216895"/>
    <lineage>
        <taxon>Bacteria</taxon>
        <taxon>Pseudomonadati</taxon>
        <taxon>Pseudomonadota</taxon>
        <taxon>Gammaproteobacteria</taxon>
        <taxon>Vibrionales</taxon>
        <taxon>Vibrionaceae</taxon>
        <taxon>Vibrio</taxon>
    </lineage>
</organism>
<feature type="domain" description="HPP transmembrane region" evidence="2">
    <location>
        <begin position="1"/>
        <end position="57"/>
    </location>
</feature>
<evidence type="ECO:0000256" key="1">
    <source>
        <dbReference type="SAM" id="Phobius"/>
    </source>
</evidence>
<dbReference type="PANTHER" id="PTHR33741:SF5">
    <property type="entry name" value="TRANSMEMBRANE PROTEIN DDB_G0269096-RELATED"/>
    <property type="match status" value="1"/>
</dbReference>
<evidence type="ECO:0000313" key="3">
    <source>
        <dbReference type="EMBL" id="AAO08004.1"/>
    </source>
</evidence>
<reference evidence="3 4" key="2">
    <citation type="journal article" date="2003" name="Infect. Immun.">
        <title>Characterization and pathogenic significance of Vibrio vulnificus antigens preferentially expressed in septicemic patients.</title>
        <authorList>
            <person name="Kim Y.R."/>
            <person name="Lee S.E."/>
            <person name="Kim C.M."/>
            <person name="Kim S.Y."/>
            <person name="Shin E.K."/>
            <person name="Shin D.H."/>
            <person name="Chung S.S."/>
            <person name="Choy H.E."/>
            <person name="Progulske-Fox A."/>
            <person name="Hillman J.D."/>
            <person name="Handfield M."/>
            <person name="Rhee J.H."/>
        </authorList>
    </citation>
    <scope>NUCLEOTIDE SEQUENCE [LARGE SCALE GENOMIC DNA]</scope>
    <source>
        <strain evidence="3 4">CMCP6</strain>
    </source>
</reference>
<gene>
    <name evidence="3" type="ordered locus">VV2_1098</name>
</gene>
<evidence type="ECO:0000313" key="4">
    <source>
        <dbReference type="Proteomes" id="UP000002275"/>
    </source>
</evidence>
<reference evidence="3 4" key="3">
    <citation type="journal article" date="2011" name="Mol. Syst. Biol.">
        <title>Integrative genome-scale metabolic analysis of Vibrio vulnificus for drug targeting and discovery.</title>
        <authorList>
            <person name="Kim H.U."/>
            <person name="Kim S.Y."/>
            <person name="Jeong H."/>
            <person name="Kim T.Y."/>
            <person name="Kim J.J."/>
            <person name="Choy H.E."/>
            <person name="Yi K.Y."/>
            <person name="Rhee J.H."/>
            <person name="Lee S.Y."/>
        </authorList>
    </citation>
    <scope>NUCLEOTIDE SEQUENCE [LARGE SCALE GENOMIC DNA]</scope>
    <source>
        <strain evidence="3 4">CMCP6</strain>
    </source>
</reference>
<name>A0A3Q0KZM1_VIBVU</name>
<feature type="transmembrane region" description="Helical" evidence="1">
    <location>
        <begin position="36"/>
        <end position="54"/>
    </location>
</feature>
<dbReference type="PANTHER" id="PTHR33741">
    <property type="entry name" value="TRANSMEMBRANE PROTEIN DDB_G0269096-RELATED"/>
    <property type="match status" value="1"/>
</dbReference>
<keyword evidence="1" id="KW-1133">Transmembrane helix</keyword>
<evidence type="ECO:0000259" key="2">
    <source>
        <dbReference type="Pfam" id="PF04982"/>
    </source>
</evidence>
<dbReference type="EMBL" id="AE016796">
    <property type="protein sequence ID" value="AAO08004.1"/>
    <property type="molecule type" value="Genomic_DNA"/>
</dbReference>
<dbReference type="Proteomes" id="UP000002275">
    <property type="component" value="Chromosome II"/>
</dbReference>
<keyword evidence="1" id="KW-0812">Transmembrane</keyword>
<dbReference type="AlphaFoldDB" id="A0A3Q0KZM1"/>